<gene>
    <name evidence="2" type="ORF">FRX31_002603</name>
</gene>
<keyword evidence="3" id="KW-1185">Reference proteome</keyword>
<feature type="transmembrane region" description="Helical" evidence="1">
    <location>
        <begin position="12"/>
        <end position="32"/>
    </location>
</feature>
<organism evidence="2 3">
    <name type="scientific">Thalictrum thalictroides</name>
    <name type="common">Rue-anemone</name>
    <name type="synonym">Anemone thalictroides</name>
    <dbReference type="NCBI Taxonomy" id="46969"/>
    <lineage>
        <taxon>Eukaryota</taxon>
        <taxon>Viridiplantae</taxon>
        <taxon>Streptophyta</taxon>
        <taxon>Embryophyta</taxon>
        <taxon>Tracheophyta</taxon>
        <taxon>Spermatophyta</taxon>
        <taxon>Magnoliopsida</taxon>
        <taxon>Ranunculales</taxon>
        <taxon>Ranunculaceae</taxon>
        <taxon>Thalictroideae</taxon>
        <taxon>Thalictrum</taxon>
    </lineage>
</organism>
<accession>A0A7J6XGP9</accession>
<reference evidence="2 3" key="1">
    <citation type="submission" date="2020-06" db="EMBL/GenBank/DDBJ databases">
        <title>Transcriptomic and genomic resources for Thalictrum thalictroides and T. hernandezii: Facilitating candidate gene discovery in an emerging model plant lineage.</title>
        <authorList>
            <person name="Arias T."/>
            <person name="Riano-Pachon D.M."/>
            <person name="Di Stilio V.S."/>
        </authorList>
    </citation>
    <scope>NUCLEOTIDE SEQUENCE [LARGE SCALE GENOMIC DNA]</scope>
    <source>
        <strain evidence="3">cv. WT478/WT964</strain>
        <tissue evidence="2">Leaves</tissue>
    </source>
</reference>
<protein>
    <submittedName>
        <fullName evidence="2">Uncharacterized protein</fullName>
    </submittedName>
</protein>
<comment type="caution">
    <text evidence="2">The sequence shown here is derived from an EMBL/GenBank/DDBJ whole genome shotgun (WGS) entry which is preliminary data.</text>
</comment>
<proteinExistence type="predicted"/>
<evidence type="ECO:0000256" key="1">
    <source>
        <dbReference type="SAM" id="Phobius"/>
    </source>
</evidence>
<sequence>MPNYVTQRSKETTHLLLLQGTCVVLLIIYFSSPTVSLPSSFLVPTASQYSRSLLKKLSITWFMVLPYLEL</sequence>
<name>A0A7J6XGP9_THATH</name>
<keyword evidence="1" id="KW-0812">Transmembrane</keyword>
<evidence type="ECO:0000313" key="3">
    <source>
        <dbReference type="Proteomes" id="UP000554482"/>
    </source>
</evidence>
<dbReference type="AlphaFoldDB" id="A0A7J6XGP9"/>
<dbReference type="Proteomes" id="UP000554482">
    <property type="component" value="Unassembled WGS sequence"/>
</dbReference>
<dbReference type="EMBL" id="JABWDY010000918">
    <property type="protein sequence ID" value="KAF5207812.1"/>
    <property type="molecule type" value="Genomic_DNA"/>
</dbReference>
<keyword evidence="1" id="KW-1133">Transmembrane helix</keyword>
<evidence type="ECO:0000313" key="2">
    <source>
        <dbReference type="EMBL" id="KAF5207812.1"/>
    </source>
</evidence>
<keyword evidence="1" id="KW-0472">Membrane</keyword>